<sequence>MGTPRSDKREASVCGKTMDGQKKVTYDLDNELNASRSVVLWGPNKTGKQGTEPVSIKVDKRVKVKRRPDTDLESGKAPTQQHELKLPYDYQLRAKEAKDSRLHLTGQTSSEWQWWTGRMCHRDSQVSQNASVTVVSMLSDGTRMRIGDNWARYAALALDHRTFSETNLPFDQGGSRATLSFFPTFLLLLPLSAETPNRPLSSPINMIIVDQHHSRKLRLLQILFSVKFGIALDYGSTIFKS</sequence>
<organism evidence="1 2">
    <name type="scientific">Elysia crispata</name>
    <name type="common">lettuce slug</name>
    <dbReference type="NCBI Taxonomy" id="231223"/>
    <lineage>
        <taxon>Eukaryota</taxon>
        <taxon>Metazoa</taxon>
        <taxon>Spiralia</taxon>
        <taxon>Lophotrochozoa</taxon>
        <taxon>Mollusca</taxon>
        <taxon>Gastropoda</taxon>
        <taxon>Heterobranchia</taxon>
        <taxon>Euthyneura</taxon>
        <taxon>Panpulmonata</taxon>
        <taxon>Sacoglossa</taxon>
        <taxon>Placobranchoidea</taxon>
        <taxon>Plakobranchidae</taxon>
        <taxon>Elysia</taxon>
    </lineage>
</organism>
<reference evidence="1" key="1">
    <citation type="journal article" date="2023" name="G3 (Bethesda)">
        <title>A reference genome for the long-term kleptoplast-retaining sea slug Elysia crispata morphotype clarki.</title>
        <authorList>
            <person name="Eastman K.E."/>
            <person name="Pendleton A.L."/>
            <person name="Shaikh M.A."/>
            <person name="Suttiyut T."/>
            <person name="Ogas R."/>
            <person name="Tomko P."/>
            <person name="Gavelis G."/>
            <person name="Widhalm J.R."/>
            <person name="Wisecaver J.H."/>
        </authorList>
    </citation>
    <scope>NUCLEOTIDE SEQUENCE</scope>
    <source>
        <strain evidence="1">ECLA1</strain>
    </source>
</reference>
<protein>
    <submittedName>
        <fullName evidence="1">Uncharacterized protein</fullName>
    </submittedName>
</protein>
<gene>
    <name evidence="1" type="ORF">RRG08_023990</name>
</gene>
<proteinExistence type="predicted"/>
<comment type="caution">
    <text evidence="1">The sequence shown here is derived from an EMBL/GenBank/DDBJ whole genome shotgun (WGS) entry which is preliminary data.</text>
</comment>
<accession>A0AAE0YMU9</accession>
<dbReference type="EMBL" id="JAWDGP010005834">
    <property type="protein sequence ID" value="KAK3751233.1"/>
    <property type="molecule type" value="Genomic_DNA"/>
</dbReference>
<keyword evidence="2" id="KW-1185">Reference proteome</keyword>
<evidence type="ECO:0000313" key="2">
    <source>
        <dbReference type="Proteomes" id="UP001283361"/>
    </source>
</evidence>
<evidence type="ECO:0000313" key="1">
    <source>
        <dbReference type="EMBL" id="KAK3751233.1"/>
    </source>
</evidence>
<dbReference type="AlphaFoldDB" id="A0AAE0YMU9"/>
<dbReference type="Proteomes" id="UP001283361">
    <property type="component" value="Unassembled WGS sequence"/>
</dbReference>
<name>A0AAE0YMU9_9GAST</name>